<proteinExistence type="predicted"/>
<dbReference type="Proteomes" id="UP000319980">
    <property type="component" value="Unassembled WGS sequence"/>
</dbReference>
<feature type="chain" id="PRO_5023124315" evidence="1">
    <location>
        <begin position="22"/>
        <end position="164"/>
    </location>
</feature>
<evidence type="ECO:0000313" key="3">
    <source>
        <dbReference type="Proteomes" id="UP000319980"/>
    </source>
</evidence>
<protein>
    <submittedName>
        <fullName evidence="2">Uncharacterized protein</fullName>
    </submittedName>
</protein>
<dbReference type="EMBL" id="VOHK01000005">
    <property type="protein sequence ID" value="TWT19071.1"/>
    <property type="molecule type" value="Genomic_DNA"/>
</dbReference>
<dbReference type="RefSeq" id="WP_146388186.1">
    <property type="nucleotide sequence ID" value="NZ_VOHK01000005.1"/>
</dbReference>
<dbReference type="AlphaFoldDB" id="A0A5C5TXX5"/>
<feature type="signal peptide" evidence="1">
    <location>
        <begin position="1"/>
        <end position="21"/>
    </location>
</feature>
<reference evidence="2 3" key="1">
    <citation type="journal article" date="2008" name="Int. J. Syst. Evol. Microbiol.">
        <title>Luteimonas marina sp. nov., isolated from seawater.</title>
        <authorList>
            <person name="Baik K.S."/>
            <person name="Park S.C."/>
            <person name="Kim M.S."/>
            <person name="Kim E.M."/>
            <person name="Park C."/>
            <person name="Chun J."/>
            <person name="Seong C.N."/>
        </authorList>
    </citation>
    <scope>NUCLEOTIDE SEQUENCE [LARGE SCALE GENOMIC DNA]</scope>
    <source>
        <strain evidence="2 3">FR1330</strain>
    </source>
</reference>
<gene>
    <name evidence="2" type="ORF">FQY83_11915</name>
</gene>
<dbReference type="PROSITE" id="PS51257">
    <property type="entry name" value="PROKAR_LIPOPROTEIN"/>
    <property type="match status" value="1"/>
</dbReference>
<dbReference type="OrthoDB" id="5984329at2"/>
<organism evidence="2 3">
    <name type="scientific">Luteimonas marina</name>
    <dbReference type="NCBI Taxonomy" id="488485"/>
    <lineage>
        <taxon>Bacteria</taxon>
        <taxon>Pseudomonadati</taxon>
        <taxon>Pseudomonadota</taxon>
        <taxon>Gammaproteobacteria</taxon>
        <taxon>Lysobacterales</taxon>
        <taxon>Lysobacteraceae</taxon>
        <taxon>Luteimonas</taxon>
    </lineage>
</organism>
<evidence type="ECO:0000313" key="2">
    <source>
        <dbReference type="EMBL" id="TWT19071.1"/>
    </source>
</evidence>
<name>A0A5C5TXX5_9GAMM</name>
<keyword evidence="1" id="KW-0732">Signal</keyword>
<evidence type="ECO:0000256" key="1">
    <source>
        <dbReference type="SAM" id="SignalP"/>
    </source>
</evidence>
<keyword evidence="3" id="KW-1185">Reference proteome</keyword>
<sequence length="164" mass="17349">MTRTVVATLMGLLVTATGCVATSNGTAIVPERAIADFNGSWSVEWCDRADPDLDCGGFSVTLVQDGSHICGGFGGALVNLRQVDEGDVVGRVDGDTAILEVRSGRNDAIVRVRARRVGGDLHWEQDGTVRRGGPDIDVIAFDDVLKPATVDRRRVPKACDAPSS</sequence>
<accession>A0A5C5TXX5</accession>
<comment type="caution">
    <text evidence="2">The sequence shown here is derived from an EMBL/GenBank/DDBJ whole genome shotgun (WGS) entry which is preliminary data.</text>
</comment>